<protein>
    <submittedName>
        <fullName evidence="1">Uncharacterized protein</fullName>
    </submittedName>
</protein>
<comment type="caution">
    <text evidence="1">The sequence shown here is derived from an EMBL/GenBank/DDBJ whole genome shotgun (WGS) entry which is preliminary data.</text>
</comment>
<reference evidence="1 2" key="1">
    <citation type="journal article" date="2018" name="Nat. Biotechnol.">
        <title>A standardized bacterial taxonomy based on genome phylogeny substantially revises the tree of life.</title>
        <authorList>
            <person name="Parks D.H."/>
            <person name="Chuvochina M."/>
            <person name="Waite D.W."/>
            <person name="Rinke C."/>
            <person name="Skarshewski A."/>
            <person name="Chaumeil P.A."/>
            <person name="Hugenholtz P."/>
        </authorList>
    </citation>
    <scope>NUCLEOTIDE SEQUENCE [LARGE SCALE GENOMIC DNA]</scope>
    <source>
        <strain evidence="1">UBA10227</strain>
    </source>
</reference>
<evidence type="ECO:0000313" key="2">
    <source>
        <dbReference type="Proteomes" id="UP000263268"/>
    </source>
</evidence>
<evidence type="ECO:0000313" key="1">
    <source>
        <dbReference type="EMBL" id="HCY82716.1"/>
    </source>
</evidence>
<dbReference type="EMBL" id="DPRK01000228">
    <property type="protein sequence ID" value="HCY82716.1"/>
    <property type="molecule type" value="Genomic_DNA"/>
</dbReference>
<dbReference type="AlphaFoldDB" id="A0A3D6BTX4"/>
<feature type="non-terminal residue" evidence="1">
    <location>
        <position position="133"/>
    </location>
</feature>
<organism evidence="1 2">
    <name type="scientific">Xanthomarina gelatinilytica</name>
    <dbReference type="NCBI Taxonomy" id="1137281"/>
    <lineage>
        <taxon>Bacteria</taxon>
        <taxon>Pseudomonadati</taxon>
        <taxon>Bacteroidota</taxon>
        <taxon>Flavobacteriia</taxon>
        <taxon>Flavobacteriales</taxon>
        <taxon>Flavobacteriaceae</taxon>
        <taxon>Xanthomarina</taxon>
    </lineage>
</organism>
<sequence>MKEENKKVWDNFKHTDPKFTKRFRSKFGRELTTVDPMYQIMRMTEMFGAVGQGWTYTVNYNYTDKLVFAEVAVATNKNKEGFWNYYGPVSSVEPLYNSKGGLDDEAPKKAMTDALTKAFSHLGLSADVFLGLF</sequence>
<proteinExistence type="predicted"/>
<gene>
    <name evidence="1" type="ORF">DHV22_14530</name>
</gene>
<name>A0A3D6BTX4_9FLAO</name>
<accession>A0A3D6BTX4</accession>
<dbReference type="Proteomes" id="UP000263268">
    <property type="component" value="Unassembled WGS sequence"/>
</dbReference>